<dbReference type="RefSeq" id="WP_271996455.1">
    <property type="nucleotide sequence ID" value="NZ_JAQNDN010000003.1"/>
</dbReference>
<name>A0ABT5B462_9BACT</name>
<dbReference type="Proteomes" id="UP001217838">
    <property type="component" value="Unassembled WGS sequence"/>
</dbReference>
<reference evidence="3 4" key="1">
    <citation type="submission" date="2022-11" db="EMBL/GenBank/DDBJ databases">
        <title>Minimal conservation of predation-associated metabolite biosynthetic gene clusters underscores biosynthetic potential of Myxococcota including descriptions for ten novel species: Archangium lansinium sp. nov., Myxococcus landrumus sp. nov., Nannocystis bai.</title>
        <authorList>
            <person name="Ahearne A."/>
            <person name="Stevens C."/>
            <person name="Dowd S."/>
        </authorList>
    </citation>
    <scope>NUCLEOTIDE SEQUENCE [LARGE SCALE GENOMIC DNA]</scope>
    <source>
        <strain evidence="3 4">NCELM</strain>
    </source>
</reference>
<evidence type="ECO:0000256" key="1">
    <source>
        <dbReference type="SAM" id="MobiDB-lite"/>
    </source>
</evidence>
<gene>
    <name evidence="3" type="ORF">POL58_09190</name>
</gene>
<evidence type="ECO:0000313" key="4">
    <source>
        <dbReference type="Proteomes" id="UP001217838"/>
    </source>
</evidence>
<accession>A0ABT5B462</accession>
<dbReference type="EMBL" id="JAQNDN010000003">
    <property type="protein sequence ID" value="MDC0667912.1"/>
    <property type="molecule type" value="Genomic_DNA"/>
</dbReference>
<keyword evidence="2" id="KW-1133">Transmembrane helix</keyword>
<feature type="transmembrane region" description="Helical" evidence="2">
    <location>
        <begin position="31"/>
        <end position="53"/>
    </location>
</feature>
<keyword evidence="2" id="KW-0812">Transmembrane</keyword>
<comment type="caution">
    <text evidence="3">The sequence shown here is derived from an EMBL/GenBank/DDBJ whole genome shotgun (WGS) entry which is preliminary data.</text>
</comment>
<keyword evidence="2" id="KW-0472">Membrane</keyword>
<protein>
    <submittedName>
        <fullName evidence="3">Uncharacterized protein</fullName>
    </submittedName>
</protein>
<keyword evidence="4" id="KW-1185">Reference proteome</keyword>
<organism evidence="3 4">
    <name type="scientific">Nannocystis radixulma</name>
    <dbReference type="NCBI Taxonomy" id="2995305"/>
    <lineage>
        <taxon>Bacteria</taxon>
        <taxon>Pseudomonadati</taxon>
        <taxon>Myxococcota</taxon>
        <taxon>Polyangia</taxon>
        <taxon>Nannocystales</taxon>
        <taxon>Nannocystaceae</taxon>
        <taxon>Nannocystis</taxon>
    </lineage>
</organism>
<proteinExistence type="predicted"/>
<feature type="region of interest" description="Disordered" evidence="1">
    <location>
        <begin position="72"/>
        <end position="92"/>
    </location>
</feature>
<evidence type="ECO:0000256" key="2">
    <source>
        <dbReference type="SAM" id="Phobius"/>
    </source>
</evidence>
<sequence length="122" mass="11823">MMNVAPSLVLPAVSSLVAVGGAVVPVVGSVVPVVGVGAVVAGPVVVPLAVVVAGSPVDAGSSVVMAVCGPQASASSSGRSMCPGGQVRRDMSIPFSGRSRSVLTAGRGWRQEACHHGAPGAR</sequence>
<evidence type="ECO:0000313" key="3">
    <source>
        <dbReference type="EMBL" id="MDC0667912.1"/>
    </source>
</evidence>